<dbReference type="GO" id="GO:0022857">
    <property type="term" value="F:transmembrane transporter activity"/>
    <property type="evidence" value="ECO:0007669"/>
    <property type="project" value="InterPro"/>
</dbReference>
<feature type="transmembrane region" description="Helical" evidence="4">
    <location>
        <begin position="20"/>
        <end position="43"/>
    </location>
</feature>
<dbReference type="PROSITE" id="PS50850">
    <property type="entry name" value="MFS"/>
    <property type="match status" value="1"/>
</dbReference>
<evidence type="ECO:0000313" key="6">
    <source>
        <dbReference type="EMBL" id="VEB43836.1"/>
    </source>
</evidence>
<accession>A0A3S4JYU2</accession>
<keyword evidence="3 4" id="KW-0472">Membrane</keyword>
<proteinExistence type="predicted"/>
<protein>
    <submittedName>
        <fullName evidence="6">L-galactonate transporter</fullName>
    </submittedName>
</protein>
<dbReference type="EMBL" id="LR134182">
    <property type="protein sequence ID" value="VEB43836.1"/>
    <property type="molecule type" value="Genomic_DNA"/>
</dbReference>
<evidence type="ECO:0000313" key="7">
    <source>
        <dbReference type="Proteomes" id="UP000275777"/>
    </source>
</evidence>
<organism evidence="6 7">
    <name type="scientific">Chromobacterium violaceum</name>
    <dbReference type="NCBI Taxonomy" id="536"/>
    <lineage>
        <taxon>Bacteria</taxon>
        <taxon>Pseudomonadati</taxon>
        <taxon>Pseudomonadota</taxon>
        <taxon>Betaproteobacteria</taxon>
        <taxon>Neisseriales</taxon>
        <taxon>Chromobacteriaceae</taxon>
        <taxon>Chromobacterium</taxon>
    </lineage>
</organism>
<sequence length="83" mass="8446">MGWSLPSLIAPRGGTGTVGGIMNFANNMMGAVAPIVTGFIVGATHSFANAFLVAGFMLVIGILAFVFLLGKIEPLPEPGVSPD</sequence>
<dbReference type="Gene3D" id="1.20.1250.20">
    <property type="entry name" value="MFS general substrate transporter like domains"/>
    <property type="match status" value="1"/>
</dbReference>
<evidence type="ECO:0000259" key="5">
    <source>
        <dbReference type="PROSITE" id="PS50850"/>
    </source>
</evidence>
<gene>
    <name evidence="6" type="primary">yjjL</name>
    <name evidence="6" type="ORF">NCTC9695_04296</name>
</gene>
<keyword evidence="2 4" id="KW-1133">Transmembrane helix</keyword>
<dbReference type="AlphaFoldDB" id="A0A3S4JYU2"/>
<dbReference type="SUPFAM" id="SSF103473">
    <property type="entry name" value="MFS general substrate transporter"/>
    <property type="match status" value="1"/>
</dbReference>
<dbReference type="InterPro" id="IPR020846">
    <property type="entry name" value="MFS_dom"/>
</dbReference>
<name>A0A3S4JYU2_CHRVL</name>
<feature type="transmembrane region" description="Helical" evidence="4">
    <location>
        <begin position="50"/>
        <end position="70"/>
    </location>
</feature>
<dbReference type="InterPro" id="IPR036259">
    <property type="entry name" value="MFS_trans_sf"/>
</dbReference>
<evidence type="ECO:0000256" key="4">
    <source>
        <dbReference type="SAM" id="Phobius"/>
    </source>
</evidence>
<evidence type="ECO:0000256" key="3">
    <source>
        <dbReference type="ARBA" id="ARBA00023136"/>
    </source>
</evidence>
<keyword evidence="1 4" id="KW-0812">Transmembrane</keyword>
<evidence type="ECO:0000256" key="2">
    <source>
        <dbReference type="ARBA" id="ARBA00022989"/>
    </source>
</evidence>
<dbReference type="Proteomes" id="UP000275777">
    <property type="component" value="Chromosome"/>
</dbReference>
<reference evidence="6 7" key="1">
    <citation type="submission" date="2018-12" db="EMBL/GenBank/DDBJ databases">
        <authorList>
            <consortium name="Pathogen Informatics"/>
        </authorList>
    </citation>
    <scope>NUCLEOTIDE SEQUENCE [LARGE SCALE GENOMIC DNA]</scope>
    <source>
        <strain evidence="6 7">NCTC9695</strain>
    </source>
</reference>
<feature type="domain" description="Major facilitator superfamily (MFS) profile" evidence="5">
    <location>
        <begin position="1"/>
        <end position="73"/>
    </location>
</feature>
<evidence type="ECO:0000256" key="1">
    <source>
        <dbReference type="ARBA" id="ARBA00022692"/>
    </source>
</evidence>